<evidence type="ECO:0000313" key="1">
    <source>
        <dbReference type="EMBL" id="KAL0057707.1"/>
    </source>
</evidence>
<gene>
    <name evidence="1" type="ORF">AAF712_015641</name>
</gene>
<reference evidence="1 2" key="1">
    <citation type="submission" date="2024-05" db="EMBL/GenBank/DDBJ databases">
        <title>A draft genome resource for the thread blight pathogen Marasmius tenuissimus strain MS-2.</title>
        <authorList>
            <person name="Yulfo-Soto G.E."/>
            <person name="Baruah I.K."/>
            <person name="Amoako-Attah I."/>
            <person name="Bukari Y."/>
            <person name="Meinhardt L.W."/>
            <person name="Bailey B.A."/>
            <person name="Cohen S.P."/>
        </authorList>
    </citation>
    <scope>NUCLEOTIDE SEQUENCE [LARGE SCALE GENOMIC DNA]</scope>
    <source>
        <strain evidence="1 2">MS-2</strain>
    </source>
</reference>
<accession>A0ABR2Z7P9</accession>
<evidence type="ECO:0000313" key="2">
    <source>
        <dbReference type="Proteomes" id="UP001437256"/>
    </source>
</evidence>
<evidence type="ECO:0008006" key="3">
    <source>
        <dbReference type="Google" id="ProtNLM"/>
    </source>
</evidence>
<comment type="caution">
    <text evidence="1">The sequence shown here is derived from an EMBL/GenBank/DDBJ whole genome shotgun (WGS) entry which is preliminary data.</text>
</comment>
<organism evidence="1 2">
    <name type="scientific">Marasmius tenuissimus</name>
    <dbReference type="NCBI Taxonomy" id="585030"/>
    <lineage>
        <taxon>Eukaryota</taxon>
        <taxon>Fungi</taxon>
        <taxon>Dikarya</taxon>
        <taxon>Basidiomycota</taxon>
        <taxon>Agaricomycotina</taxon>
        <taxon>Agaricomycetes</taxon>
        <taxon>Agaricomycetidae</taxon>
        <taxon>Agaricales</taxon>
        <taxon>Marasmiineae</taxon>
        <taxon>Marasmiaceae</taxon>
        <taxon>Marasmius</taxon>
    </lineage>
</organism>
<dbReference type="EMBL" id="JBBXMP010000457">
    <property type="protein sequence ID" value="KAL0057707.1"/>
    <property type="molecule type" value="Genomic_DNA"/>
</dbReference>
<keyword evidence="2" id="KW-1185">Reference proteome</keyword>
<dbReference type="Proteomes" id="UP001437256">
    <property type="component" value="Unassembled WGS sequence"/>
</dbReference>
<name>A0ABR2Z7P9_9AGAR</name>
<proteinExistence type="predicted"/>
<sequence length="105" mass="11896">MCCELAHAADVFIGSWRASVKHFEDFGHHSLSRADLANPSKLFRLATAVKVDKYMEVDTAQDWCCSHCHESLDKKLTHGETVLHLKQIHLVPDPKFPKDMFYGGV</sequence>
<protein>
    <recommendedName>
        <fullName evidence="3">C2H2-type domain-containing protein</fullName>
    </recommendedName>
</protein>